<dbReference type="Pfam" id="PF12784">
    <property type="entry name" value="PDDEXK_2"/>
    <property type="match status" value="1"/>
</dbReference>
<gene>
    <name evidence="1" type="ORF">KTH90_15050</name>
</gene>
<dbReference type="PANTHER" id="PTHR41317:SF1">
    <property type="entry name" value="PD-(D_E)XK NUCLEASE FAMILY TRANSPOSASE"/>
    <property type="match status" value="1"/>
</dbReference>
<keyword evidence="2" id="KW-1185">Reference proteome</keyword>
<dbReference type="PANTHER" id="PTHR41317">
    <property type="entry name" value="PD-(D_E)XK NUCLEASE FAMILY TRANSPOSASE"/>
    <property type="match status" value="1"/>
</dbReference>
<comment type="caution">
    <text evidence="1">The sequence shown here is derived from an EMBL/GenBank/DDBJ whole genome shotgun (WGS) entry which is preliminary data.</text>
</comment>
<evidence type="ECO:0000313" key="2">
    <source>
        <dbReference type="Proteomes" id="UP001314681"/>
    </source>
</evidence>
<name>A0ABS6K9Z1_9FIRM</name>
<evidence type="ECO:0000313" key="1">
    <source>
        <dbReference type="EMBL" id="MBU9727333.1"/>
    </source>
</evidence>
<dbReference type="Proteomes" id="UP001314681">
    <property type="component" value="Unassembled WGS sequence"/>
</dbReference>
<dbReference type="RefSeq" id="WP_238727009.1">
    <property type="nucleotide sequence ID" value="NZ_JAHQCX010000010.1"/>
</dbReference>
<dbReference type="EMBL" id="JAHQCX010000010">
    <property type="protein sequence ID" value="MBU9727333.1"/>
    <property type="molecule type" value="Genomic_DNA"/>
</dbReference>
<protein>
    <submittedName>
        <fullName evidence="1">Rpn family recombination-promoting nuclease/putative transposase</fullName>
    </submittedName>
</protein>
<sequence>MEKKVKLNPEERTDDYPAGQQDALREIRLTLKNDVVFRSVFRRSKKGLQGLLGALLNIPPESIRDIEFLDTHLDLEYPEDKEGILDLRIICQNRRHINIEMQMYHVNYWEDRSLFYNSKLFISSVRKGEDYRNAKICIHIGILDFTLFPDQREFYSIHKIANIKTGRIYSDKLAFHVVELSKVKQASEKEKTTDVYRWARLISAGSIQEMKMLAKGDEYMKETVDVFEDFSLEDEERYRAFRREMAIMDRKSEMNDAFKDGVEKGMEQGKQELVLNMLKSGISIEKIASMANLSVDLIREWEKAAV</sequence>
<dbReference type="NCBIfam" id="TIGR01784">
    <property type="entry name" value="T_den_put_tspse"/>
    <property type="match status" value="1"/>
</dbReference>
<dbReference type="InterPro" id="IPR010106">
    <property type="entry name" value="RpnA"/>
</dbReference>
<accession>A0ABS6K9Z1</accession>
<reference evidence="1 2" key="1">
    <citation type="submission" date="2021-06" db="EMBL/GenBank/DDBJ databases">
        <title>Description of novel taxa of the family Lachnospiraceae.</title>
        <authorList>
            <person name="Chaplin A.V."/>
            <person name="Sokolova S.R."/>
            <person name="Pikina A.P."/>
            <person name="Korzhanova M."/>
            <person name="Belova V."/>
            <person name="Korostin D."/>
            <person name="Efimov B.A."/>
        </authorList>
    </citation>
    <scope>NUCLEOTIDE SEQUENCE [LARGE SCALE GENOMIC DNA]</scope>
    <source>
        <strain evidence="1 2">ASD4241</strain>
    </source>
</reference>
<proteinExistence type="predicted"/>
<organism evidence="1 2">
    <name type="scientific">Diplocloster modestus</name>
    <dbReference type="NCBI Taxonomy" id="2850322"/>
    <lineage>
        <taxon>Bacteria</taxon>
        <taxon>Bacillati</taxon>
        <taxon>Bacillota</taxon>
        <taxon>Clostridia</taxon>
        <taxon>Lachnospirales</taxon>
        <taxon>Lachnospiraceae</taxon>
        <taxon>Diplocloster</taxon>
    </lineage>
</organism>